<proteinExistence type="predicted"/>
<keyword evidence="2" id="KW-1185">Reference proteome</keyword>
<comment type="caution">
    <text evidence="1">The sequence shown here is derived from an EMBL/GenBank/DDBJ whole genome shotgun (WGS) entry which is preliminary data.</text>
</comment>
<gene>
    <name evidence="1" type="ORF">BV25DRAFT_430619</name>
</gene>
<accession>A0ACB8T3X1</accession>
<dbReference type="Proteomes" id="UP000814140">
    <property type="component" value="Unassembled WGS sequence"/>
</dbReference>
<organism evidence="1 2">
    <name type="scientific">Artomyces pyxidatus</name>
    <dbReference type="NCBI Taxonomy" id="48021"/>
    <lineage>
        <taxon>Eukaryota</taxon>
        <taxon>Fungi</taxon>
        <taxon>Dikarya</taxon>
        <taxon>Basidiomycota</taxon>
        <taxon>Agaricomycotina</taxon>
        <taxon>Agaricomycetes</taxon>
        <taxon>Russulales</taxon>
        <taxon>Auriscalpiaceae</taxon>
        <taxon>Artomyces</taxon>
    </lineage>
</organism>
<reference evidence="1" key="1">
    <citation type="submission" date="2021-03" db="EMBL/GenBank/DDBJ databases">
        <authorList>
            <consortium name="DOE Joint Genome Institute"/>
            <person name="Ahrendt S."/>
            <person name="Looney B.P."/>
            <person name="Miyauchi S."/>
            <person name="Morin E."/>
            <person name="Drula E."/>
            <person name="Courty P.E."/>
            <person name="Chicoki N."/>
            <person name="Fauchery L."/>
            <person name="Kohler A."/>
            <person name="Kuo A."/>
            <person name="Labutti K."/>
            <person name="Pangilinan J."/>
            <person name="Lipzen A."/>
            <person name="Riley R."/>
            <person name="Andreopoulos W."/>
            <person name="He G."/>
            <person name="Johnson J."/>
            <person name="Barry K.W."/>
            <person name="Grigoriev I.V."/>
            <person name="Nagy L."/>
            <person name="Hibbett D."/>
            <person name="Henrissat B."/>
            <person name="Matheny P.B."/>
            <person name="Labbe J."/>
            <person name="Martin F."/>
        </authorList>
    </citation>
    <scope>NUCLEOTIDE SEQUENCE</scope>
    <source>
        <strain evidence="1">HHB10654</strain>
    </source>
</reference>
<protein>
    <submittedName>
        <fullName evidence="1">Uncharacterized protein</fullName>
    </submittedName>
</protein>
<dbReference type="EMBL" id="MU277203">
    <property type="protein sequence ID" value="KAI0063448.1"/>
    <property type="molecule type" value="Genomic_DNA"/>
</dbReference>
<evidence type="ECO:0000313" key="2">
    <source>
        <dbReference type="Proteomes" id="UP000814140"/>
    </source>
</evidence>
<evidence type="ECO:0000313" key="1">
    <source>
        <dbReference type="EMBL" id="KAI0063448.1"/>
    </source>
</evidence>
<reference evidence="1" key="2">
    <citation type="journal article" date="2022" name="New Phytol.">
        <title>Evolutionary transition to the ectomycorrhizal habit in the genomes of a hyperdiverse lineage of mushroom-forming fungi.</title>
        <authorList>
            <person name="Looney B."/>
            <person name="Miyauchi S."/>
            <person name="Morin E."/>
            <person name="Drula E."/>
            <person name="Courty P.E."/>
            <person name="Kohler A."/>
            <person name="Kuo A."/>
            <person name="LaButti K."/>
            <person name="Pangilinan J."/>
            <person name="Lipzen A."/>
            <person name="Riley R."/>
            <person name="Andreopoulos W."/>
            <person name="He G."/>
            <person name="Johnson J."/>
            <person name="Nolan M."/>
            <person name="Tritt A."/>
            <person name="Barry K.W."/>
            <person name="Grigoriev I.V."/>
            <person name="Nagy L.G."/>
            <person name="Hibbett D."/>
            <person name="Henrissat B."/>
            <person name="Matheny P.B."/>
            <person name="Labbe J."/>
            <person name="Martin F.M."/>
        </authorList>
    </citation>
    <scope>NUCLEOTIDE SEQUENCE</scope>
    <source>
        <strain evidence="1">HHB10654</strain>
    </source>
</reference>
<name>A0ACB8T3X1_9AGAM</name>
<sequence>MLIRDPEPLQAAPNRLSSYLHLDFKRIPTLIGPQACLSAHSARRRGIWRSRQGKYSNILCVSTSACTIQRVVTSFDVNQDHVQRHSAPSRLFGLNVQHQLGCTSFRLFRLSAQDRDPRGETS</sequence>